<organism evidence="2 4">
    <name type="scientific">Halopseudomonas pelagia</name>
    <dbReference type="NCBI Taxonomy" id="553151"/>
    <lineage>
        <taxon>Bacteria</taxon>
        <taxon>Pseudomonadati</taxon>
        <taxon>Pseudomonadota</taxon>
        <taxon>Gammaproteobacteria</taxon>
        <taxon>Pseudomonadales</taxon>
        <taxon>Pseudomonadaceae</taxon>
        <taxon>Halopseudomonas</taxon>
    </lineage>
</organism>
<keyword evidence="1" id="KW-1133">Transmembrane helix</keyword>
<keyword evidence="1" id="KW-0812">Transmembrane</keyword>
<dbReference type="EMBL" id="NWMT01000142">
    <property type="protein sequence ID" value="PCC99066.1"/>
    <property type="molecule type" value="Genomic_DNA"/>
</dbReference>
<evidence type="ECO:0000313" key="3">
    <source>
        <dbReference type="EMBL" id="QFY58444.1"/>
    </source>
</evidence>
<evidence type="ECO:0000313" key="5">
    <source>
        <dbReference type="Proteomes" id="UP000344571"/>
    </source>
</evidence>
<evidence type="ECO:0008006" key="6">
    <source>
        <dbReference type="Google" id="ProtNLM"/>
    </source>
</evidence>
<dbReference type="AlphaFoldDB" id="A0AA91U298"/>
<keyword evidence="5" id="KW-1185">Reference proteome</keyword>
<feature type="transmembrane region" description="Helical" evidence="1">
    <location>
        <begin position="219"/>
        <end position="240"/>
    </location>
</feature>
<evidence type="ECO:0000313" key="4">
    <source>
        <dbReference type="Proteomes" id="UP000243750"/>
    </source>
</evidence>
<gene>
    <name evidence="2" type="ORF">CO192_12090</name>
    <name evidence="3" type="ORF">EAO82_20035</name>
</gene>
<feature type="transmembrane region" description="Helical" evidence="1">
    <location>
        <begin position="28"/>
        <end position="49"/>
    </location>
</feature>
<evidence type="ECO:0000313" key="2">
    <source>
        <dbReference type="EMBL" id="PCC99066.1"/>
    </source>
</evidence>
<keyword evidence="1" id="KW-0472">Membrane</keyword>
<dbReference type="EMBL" id="CP033116">
    <property type="protein sequence ID" value="QFY58444.1"/>
    <property type="molecule type" value="Genomic_DNA"/>
</dbReference>
<reference evidence="2 4" key="1">
    <citation type="submission" date="2017-09" db="EMBL/GenBank/DDBJ databases">
        <title>Bacterial and phytoplankton interrelationship in Kongsfjorden, an Arctic fjord.</title>
        <authorList>
            <person name="Sinha R."/>
            <person name="Krishnan K."/>
        </authorList>
    </citation>
    <scope>NUCLEOTIDE SEQUENCE [LARGE SCALE GENOMIC DNA]</scope>
    <source>
        <strain evidence="2 4">58</strain>
    </source>
</reference>
<sequence>MNNAAVSGARAPRWRQWLLRLMPWHRRLAILACVGIFSWAGSGMLHPLMSFMQARPATMSPPQQALPLDKLLAPAAVLGAAGIDKVQGLRLVQIEGEPYYQARLPSADEPRYWHARNGNNADVLARHAEALARHYLASDEPLAYAGTLTGYDGEYAFINRLLPVARVDTGRENRLRLYLDLYHDRLGTLVDQRKAWFSGFFQTLHSFGWLEAAGPLRPLLMFVLLACVMSATLLGLGIFVARKRAASGIRRWHGWAGLGLALATLSFASSGAYHLLHKQRAEPMPRPFHASFAVADLAAAPEQAWLLPGESLYQLSLIALDGQPVWRAQGNQYGVMDSLHYLNATGDEMTDDTPRRYASERLDHYAQVLGLGEGGEPAMQHGFDHEYGFVFKRLPVFKREYTDAAHTTLFIDPLDGALAARVQDADRLEGWVFGYLHKWELLGLFGNDVKHAVVALLGLLHVILALIGLSLLRRSLRRAPR</sequence>
<evidence type="ECO:0000256" key="1">
    <source>
        <dbReference type="SAM" id="Phobius"/>
    </source>
</evidence>
<dbReference type="Proteomes" id="UP000344571">
    <property type="component" value="Chromosome"/>
</dbReference>
<dbReference type="Proteomes" id="UP000243750">
    <property type="component" value="Unassembled WGS sequence"/>
</dbReference>
<reference evidence="3 5" key="2">
    <citation type="submission" date="2018-10" db="EMBL/GenBank/DDBJ databases">
        <title>Complete genome sequence of Pseudomonas pelagia strain Kongs-67.</title>
        <authorList>
            <person name="Sinha R.K."/>
            <person name="Krishnan K."/>
        </authorList>
    </citation>
    <scope>NUCLEOTIDE SEQUENCE [LARGE SCALE GENOMIC DNA]</scope>
    <source>
        <strain evidence="3 5">Kongs-67</strain>
    </source>
</reference>
<feature type="transmembrane region" description="Helical" evidence="1">
    <location>
        <begin position="452"/>
        <end position="472"/>
    </location>
</feature>
<dbReference type="RefSeq" id="WP_096346841.1">
    <property type="nucleotide sequence ID" value="NZ_CP033116.1"/>
</dbReference>
<name>A0AA91U298_9GAMM</name>
<proteinExistence type="predicted"/>
<feature type="transmembrane region" description="Helical" evidence="1">
    <location>
        <begin position="252"/>
        <end position="276"/>
    </location>
</feature>
<protein>
    <recommendedName>
        <fullName evidence="6">PepSY-associated TM region</fullName>
    </recommendedName>
</protein>
<accession>A0AA91U298</accession>